<gene>
    <name evidence="2" type="ORF">ATL40_0988</name>
</gene>
<accession>A0A2A9CYB4</accession>
<evidence type="ECO:0000313" key="3">
    <source>
        <dbReference type="Proteomes" id="UP000224915"/>
    </source>
</evidence>
<sequence length="171" mass="17887">MSVMLVTFSKHGSTSRAGEVVAQVLSEAGHEVITRTLPLDPPGRVTDDLVTACVRDRVSAVVLGAAVYMNAWAPGALAAQQALLAADVPVFAFALGLQDVTDEPESAQWSAPRQGSTADERVKFGGTIPSSGLSLKERAIVKMVRAAPGEHTDWDAVRAWARDVAAAVPGV</sequence>
<dbReference type="AlphaFoldDB" id="A0A2A9CYB4"/>
<dbReference type="EMBL" id="PDJD01000001">
    <property type="protein sequence ID" value="PFG19428.1"/>
    <property type="molecule type" value="Genomic_DNA"/>
</dbReference>
<evidence type="ECO:0000259" key="1">
    <source>
        <dbReference type="Pfam" id="PF12724"/>
    </source>
</evidence>
<feature type="domain" description="Flavodoxin" evidence="1">
    <location>
        <begin position="5"/>
        <end position="153"/>
    </location>
</feature>
<evidence type="ECO:0000313" key="2">
    <source>
        <dbReference type="EMBL" id="PFG19428.1"/>
    </source>
</evidence>
<reference evidence="2 3" key="1">
    <citation type="submission" date="2017-10" db="EMBL/GenBank/DDBJ databases">
        <title>Sequencing the genomes of 1000 actinobacteria strains.</title>
        <authorList>
            <person name="Klenk H.-P."/>
        </authorList>
    </citation>
    <scope>NUCLEOTIDE SEQUENCE [LARGE SCALE GENOMIC DNA]</scope>
    <source>
        <strain evidence="2 3">DSM 21801</strain>
    </source>
</reference>
<protein>
    <submittedName>
        <fullName evidence="2">Menaquinone-dependent protoporphyrinogen oxidase</fullName>
    </submittedName>
</protein>
<dbReference type="InterPro" id="IPR026816">
    <property type="entry name" value="Flavodoxin_dom"/>
</dbReference>
<dbReference type="InterPro" id="IPR029039">
    <property type="entry name" value="Flavoprotein-like_sf"/>
</dbReference>
<dbReference type="SUPFAM" id="SSF52218">
    <property type="entry name" value="Flavoproteins"/>
    <property type="match status" value="1"/>
</dbReference>
<proteinExistence type="predicted"/>
<dbReference type="RefSeq" id="WP_169925874.1">
    <property type="nucleotide sequence ID" value="NZ_PDJD01000001.1"/>
</dbReference>
<organism evidence="2 3">
    <name type="scientific">Serinibacter salmoneus</name>
    <dbReference type="NCBI Taxonomy" id="556530"/>
    <lineage>
        <taxon>Bacteria</taxon>
        <taxon>Bacillati</taxon>
        <taxon>Actinomycetota</taxon>
        <taxon>Actinomycetes</taxon>
        <taxon>Micrococcales</taxon>
        <taxon>Beutenbergiaceae</taxon>
        <taxon>Serinibacter</taxon>
    </lineage>
</organism>
<name>A0A2A9CYB4_9MICO</name>
<comment type="caution">
    <text evidence="2">The sequence shown here is derived from an EMBL/GenBank/DDBJ whole genome shotgun (WGS) entry which is preliminary data.</text>
</comment>
<dbReference type="Pfam" id="PF12724">
    <property type="entry name" value="Flavodoxin_5"/>
    <property type="match status" value="1"/>
</dbReference>
<dbReference type="Proteomes" id="UP000224915">
    <property type="component" value="Unassembled WGS sequence"/>
</dbReference>
<keyword evidence="3" id="KW-1185">Reference proteome</keyword>